<dbReference type="PANTHER" id="PTHR45927">
    <property type="entry name" value="LYSM-DOMAIN RECEPTOR-LIKE KINASE-RELATED"/>
    <property type="match status" value="1"/>
</dbReference>
<feature type="transmembrane region" description="Helical" evidence="1">
    <location>
        <begin position="238"/>
        <end position="263"/>
    </location>
</feature>
<keyword evidence="1" id="KW-1133">Transmembrane helix</keyword>
<feature type="domain" description="Protein kinase" evidence="3">
    <location>
        <begin position="297"/>
        <end position="579"/>
    </location>
</feature>
<dbReference type="KEGG" id="mcha:111005386"/>
<dbReference type="PROSITE" id="PS50011">
    <property type="entry name" value="PROTEIN_KINASE_DOM"/>
    <property type="match status" value="1"/>
</dbReference>
<dbReference type="Pfam" id="PF23457">
    <property type="entry name" value="LysM2_NFP"/>
    <property type="match status" value="1"/>
</dbReference>
<dbReference type="Pfam" id="PF07714">
    <property type="entry name" value="PK_Tyr_Ser-Thr"/>
    <property type="match status" value="1"/>
</dbReference>
<keyword evidence="2" id="KW-0732">Signal</keyword>
<evidence type="ECO:0000313" key="5">
    <source>
        <dbReference type="RefSeq" id="XP_022132556.1"/>
    </source>
</evidence>
<dbReference type="GO" id="GO:0004672">
    <property type="term" value="F:protein kinase activity"/>
    <property type="evidence" value="ECO:0007669"/>
    <property type="project" value="InterPro"/>
</dbReference>
<dbReference type="InterPro" id="IPR011009">
    <property type="entry name" value="Kinase-like_dom_sf"/>
</dbReference>
<sequence>MAVANFFLSSQVMLFLCFLAINGGADSTGFSCSVDSSRSCRTYVSYFAKSSEFSDLVSISKLFGGSALEIAKASNLGSETAPLFQGQLLLVPVACGCTGNGFFANITYKIKNNDTYFHVCTSSFEYLCNWEIAEKMNPTFKPLHLQVGDELVFPLFCKCPSTRNLEQGVSHLITYIWQSTDGISDVSAIFNVSKDAISEEMKDQNLTNFVTGSPILIPVSKLPLLSQLYPQRKKIKHLVVIIVAVTLGLSFVLGASLMVYICFIYKRKKNPIWGISSFENSTLTQMKMKQNGQLLAPVVSDYLGRPIFYDYNVIVDATINFNEGFKIGKSVYRATINGQISVIKKAKQDSKEELMILQKVNHINLVKLVGFSSDDEENFYLVYEFAENGSLDKWLHSQSPASSGSLNLKSHLSWRQRLNIALDVANGLQYMHEHTQPSIVHRDMRTSTILLDLRFRAKISNLAMARPAADSLSTKADVFAFGVVCLELLSGKKAMGGSKGNGEEEEEEGEVVTSWKEIRDVLDDEEKREEKLRNWMDPKLESLYPIEEALSLAVMARACTQDEPLSRPTMAEIVFNLCVLAESSAEGTEKSWVSLLEADEIGHTHSSIRAR</sequence>
<dbReference type="InterPro" id="IPR052611">
    <property type="entry name" value="Plant_RLK_LysM"/>
</dbReference>
<proteinExistence type="predicted"/>
<dbReference type="GO" id="GO:0005524">
    <property type="term" value="F:ATP binding"/>
    <property type="evidence" value="ECO:0007669"/>
    <property type="project" value="InterPro"/>
</dbReference>
<reference evidence="5" key="1">
    <citation type="submission" date="2025-08" db="UniProtKB">
        <authorList>
            <consortium name="RefSeq"/>
        </authorList>
    </citation>
    <scope>IDENTIFICATION</scope>
    <source>
        <strain evidence="5">OHB3-1</strain>
    </source>
</reference>
<dbReference type="PANTHER" id="PTHR45927:SF2">
    <property type="entry name" value="SERINE_THREONINE RECEPTOR-LIKE KINASE NFP"/>
    <property type="match status" value="1"/>
</dbReference>
<dbReference type="AlphaFoldDB" id="A0A6J1BSK8"/>
<dbReference type="Gene3D" id="1.10.510.10">
    <property type="entry name" value="Transferase(Phosphotransferase) domain 1"/>
    <property type="match status" value="2"/>
</dbReference>
<keyword evidence="1" id="KW-0812">Transmembrane</keyword>
<dbReference type="SUPFAM" id="SSF56112">
    <property type="entry name" value="Protein kinase-like (PK-like)"/>
    <property type="match status" value="1"/>
</dbReference>
<gene>
    <name evidence="5" type="primary">LOC111005386</name>
</gene>
<dbReference type="OrthoDB" id="1668230at2759"/>
<dbReference type="Proteomes" id="UP000504603">
    <property type="component" value="Unplaced"/>
</dbReference>
<dbReference type="GeneID" id="111005386"/>
<accession>A0A6J1BSK8</accession>
<protein>
    <submittedName>
        <fullName evidence="5">Serine/threonine receptor-like kinase NFP</fullName>
    </submittedName>
</protein>
<organism evidence="4 5">
    <name type="scientific">Momordica charantia</name>
    <name type="common">Bitter gourd</name>
    <name type="synonym">Balsam pear</name>
    <dbReference type="NCBI Taxonomy" id="3673"/>
    <lineage>
        <taxon>Eukaryota</taxon>
        <taxon>Viridiplantae</taxon>
        <taxon>Streptophyta</taxon>
        <taxon>Embryophyta</taxon>
        <taxon>Tracheophyta</taxon>
        <taxon>Spermatophyta</taxon>
        <taxon>Magnoliopsida</taxon>
        <taxon>eudicotyledons</taxon>
        <taxon>Gunneridae</taxon>
        <taxon>Pentapetalae</taxon>
        <taxon>rosids</taxon>
        <taxon>fabids</taxon>
        <taxon>Cucurbitales</taxon>
        <taxon>Cucurbitaceae</taxon>
        <taxon>Momordiceae</taxon>
        <taxon>Momordica</taxon>
    </lineage>
</organism>
<dbReference type="InterPro" id="IPR059143">
    <property type="entry name" value="NFP_LysM2"/>
</dbReference>
<evidence type="ECO:0000256" key="1">
    <source>
        <dbReference type="SAM" id="Phobius"/>
    </source>
</evidence>
<dbReference type="Pfam" id="PF23446">
    <property type="entry name" value="LysM1_NFP_LYK"/>
    <property type="match status" value="1"/>
</dbReference>
<evidence type="ECO:0000313" key="4">
    <source>
        <dbReference type="Proteomes" id="UP000504603"/>
    </source>
</evidence>
<keyword evidence="4" id="KW-1185">Reference proteome</keyword>
<dbReference type="Gene3D" id="3.30.200.20">
    <property type="entry name" value="Phosphorylase Kinase, domain 1"/>
    <property type="match status" value="1"/>
</dbReference>
<keyword evidence="1" id="KW-0472">Membrane</keyword>
<dbReference type="InterPro" id="IPR001245">
    <property type="entry name" value="Ser-Thr/Tyr_kinase_cat_dom"/>
</dbReference>
<feature type="chain" id="PRO_5026985856" evidence="2">
    <location>
        <begin position="28"/>
        <end position="611"/>
    </location>
</feature>
<dbReference type="Pfam" id="PF23462">
    <property type="entry name" value="LysM3_NFP"/>
    <property type="match status" value="1"/>
</dbReference>
<feature type="signal peptide" evidence="2">
    <location>
        <begin position="1"/>
        <end position="27"/>
    </location>
</feature>
<dbReference type="InterPro" id="IPR000719">
    <property type="entry name" value="Prot_kinase_dom"/>
</dbReference>
<dbReference type="InterPro" id="IPR059144">
    <property type="entry name" value="NFP_LysM3"/>
</dbReference>
<dbReference type="RefSeq" id="XP_022132556.1">
    <property type="nucleotide sequence ID" value="XM_022276864.1"/>
</dbReference>
<name>A0A6J1BSK8_MOMCH</name>
<evidence type="ECO:0000259" key="3">
    <source>
        <dbReference type="PROSITE" id="PS50011"/>
    </source>
</evidence>
<dbReference type="InterPro" id="IPR056561">
    <property type="entry name" value="NFP_LYK_LysM1"/>
</dbReference>
<evidence type="ECO:0000256" key="2">
    <source>
        <dbReference type="SAM" id="SignalP"/>
    </source>
</evidence>